<keyword evidence="8" id="KW-0406">Ion transport</keyword>
<feature type="transmembrane region" description="Helical" evidence="13">
    <location>
        <begin position="264"/>
        <end position="285"/>
    </location>
</feature>
<evidence type="ECO:0000256" key="7">
    <source>
        <dbReference type="ARBA" id="ARBA00022989"/>
    </source>
</evidence>
<feature type="region of interest" description="Disordered" evidence="12">
    <location>
        <begin position="1297"/>
        <end position="1317"/>
    </location>
</feature>
<evidence type="ECO:0000259" key="16">
    <source>
        <dbReference type="Pfam" id="PF22614"/>
    </source>
</evidence>
<feature type="region of interest" description="Disordered" evidence="12">
    <location>
        <begin position="1132"/>
        <end position="1171"/>
    </location>
</feature>
<feature type="transmembrane region" description="Helical" evidence="13">
    <location>
        <begin position="132"/>
        <end position="151"/>
    </location>
</feature>
<feature type="domain" description="Calcium-activated potassium channel BK alpha subunit" evidence="14">
    <location>
        <begin position="531"/>
        <end position="629"/>
    </location>
</feature>
<evidence type="ECO:0000256" key="10">
    <source>
        <dbReference type="ARBA" id="ARBA00023303"/>
    </source>
</evidence>
<evidence type="ECO:0000256" key="11">
    <source>
        <dbReference type="ARBA" id="ARBA00034430"/>
    </source>
</evidence>
<feature type="domain" description="RCK N-terminal" evidence="16">
    <location>
        <begin position="947"/>
        <end position="1060"/>
    </location>
</feature>
<feature type="compositionally biased region" description="Low complexity" evidence="12">
    <location>
        <begin position="1297"/>
        <end position="1314"/>
    </location>
</feature>
<dbReference type="InParanoid" id="A0A0D2UAP2"/>
<feature type="transmembrane region" description="Helical" evidence="13">
    <location>
        <begin position="171"/>
        <end position="191"/>
    </location>
</feature>
<dbReference type="OrthoDB" id="257992at2759"/>
<accession>A0A0D2UAP2</accession>
<dbReference type="SUPFAM" id="SSF116726">
    <property type="entry name" value="TrkA C-terminal domain-like"/>
    <property type="match status" value="1"/>
</dbReference>
<feature type="domain" description="Potassium channel" evidence="15">
    <location>
        <begin position="278"/>
        <end position="355"/>
    </location>
</feature>
<organism evidence="17 18">
    <name type="scientific">Capsaspora owczarzaki (strain ATCC 30864)</name>
    <dbReference type="NCBI Taxonomy" id="595528"/>
    <lineage>
        <taxon>Eukaryota</taxon>
        <taxon>Filasterea</taxon>
        <taxon>Capsaspora</taxon>
    </lineage>
</organism>
<dbReference type="InterPro" id="IPR003148">
    <property type="entry name" value="RCK_N"/>
</dbReference>
<feature type="compositionally biased region" description="Low complexity" evidence="12">
    <location>
        <begin position="680"/>
        <end position="701"/>
    </location>
</feature>
<keyword evidence="6" id="KW-0630">Potassium</keyword>
<dbReference type="Proteomes" id="UP000008743">
    <property type="component" value="Unassembled WGS sequence"/>
</dbReference>
<dbReference type="SUPFAM" id="SSF81324">
    <property type="entry name" value="Voltage-gated potassium channels"/>
    <property type="match status" value="1"/>
</dbReference>
<reference evidence="18" key="1">
    <citation type="submission" date="2011-02" db="EMBL/GenBank/DDBJ databases">
        <title>The Genome Sequence of Capsaspora owczarzaki ATCC 30864.</title>
        <authorList>
            <person name="Russ C."/>
            <person name="Cuomo C."/>
            <person name="Burger G."/>
            <person name="Gray M.W."/>
            <person name="Holland P.W.H."/>
            <person name="King N."/>
            <person name="Lang F.B.F."/>
            <person name="Roger A.J."/>
            <person name="Ruiz-Trillo I."/>
            <person name="Young S.K."/>
            <person name="Zeng Q."/>
            <person name="Gargeya S."/>
            <person name="Alvarado L."/>
            <person name="Berlin A."/>
            <person name="Chapman S.B."/>
            <person name="Chen Z."/>
            <person name="Freedman E."/>
            <person name="Gellesch M."/>
            <person name="Goldberg J."/>
            <person name="Griggs A."/>
            <person name="Gujja S."/>
            <person name="Heilman E."/>
            <person name="Heiman D."/>
            <person name="Howarth C."/>
            <person name="Mehta T."/>
            <person name="Neiman D."/>
            <person name="Pearson M."/>
            <person name="Roberts A."/>
            <person name="Saif S."/>
            <person name="Shea T."/>
            <person name="Shenoy N."/>
            <person name="Sisk P."/>
            <person name="Stolte C."/>
            <person name="Sykes S."/>
            <person name="White J."/>
            <person name="Yandava C."/>
            <person name="Haas B."/>
            <person name="Nusbaum C."/>
            <person name="Birren B."/>
        </authorList>
    </citation>
    <scope>NUCLEOTIDE SEQUENCE</scope>
    <source>
        <strain evidence="18">ATCC 30864</strain>
    </source>
</reference>
<comment type="subcellular location">
    <subcellularLocation>
        <location evidence="1">Membrane</location>
        <topology evidence="1">Multi-pass membrane protein</topology>
    </subcellularLocation>
</comment>
<evidence type="ECO:0000256" key="3">
    <source>
        <dbReference type="ARBA" id="ARBA00022538"/>
    </source>
</evidence>
<keyword evidence="3" id="KW-0633">Potassium transport</keyword>
<sequence length="1480" mass="162313">MPVPAALRQIADTPGFVPRCRLMFQLYVHSSKCCWSSRGCCSRAMGELESGSQTSGSRPPLSTLAKSRRRLQPADPNSLCRTGSFAHTCGYGLILLFYEQARCPCILGADLSASCSQFSLSLLAPKRKNNPAIFANAFNIFLDLLSCSLYIAVQASSKGESWFEPRDKSFWVIQLVMAFLYLFDVFITFFFRSTNINGFFMALRPIIEIGTSMPFIISIFWPHMRDMYVPTFLRCWCARVATAEIFRAIETTASNADRVLVHRLWLLVISSLCIIFTCTMGVNVIEQHSSADASEQVELFNMYGSLWFVFVTFSTIGYGDRVPQSWEGQLFVMFMILAVFVIIPQQIQDIVNVVQESNATGGHYQSHSWIMAFVQKGYRLHLRLRGRLGKSNPSSKRADWRHVVMTGGNIASARLLDMLEEFYADHHNSARVDVVVLCPPNAELEKAIQFSSWVSRIKYIRGSALNEGDLHRVRLKDAQACFIVSDESVDAAESDRQTILRAWSAYDYAPDCPLYVFIILPESRVHLGMAHQILCMEEVKFGLMAKNVTCHGAATLLINLCHTMESVTRSDDFTITEEWQQEYLDGLATNIYCAYLGKAGLLSMDMLGKSFFEAAANVFFTHGITLFAIKRNGHYHVNPGRSFVLQLGDVGFYLARSKQLGREWNIPVAMSASGINRFSSDSSASSRPSSHSTSNIRSPTSVARLPSVSPGGTVAPDASSTPFFQNNNNNNNYTAATTTTSGEQLSLEGALPWQLPSFPLPKPTLTTLHATRSLEMVSLDSDPVPNLPMLQAAAAAATVVKTRPSVTHATLYSGSVAALFANVGGCPGLGRVPLLSLQPSLPSASVWASWRARGAFSGALWAALYPDEPVPPEFCDLPAAASDATNDQDGVYFSPPPAPPRLSPFVSDILPNPLFLGAPLFTCHILPTNERPVVAPVLTALPLPFPRPHTILAATADSSGLYLFVMSLRRSTLPPEELIPIVLVFAEPPSRGMLAALAPFPLVYVMQGSISDPHALSMASVKTARQIIMTGAHHVSDQREEYLADASAIMAVHQLHLRHPALVSIIELMFRSNIKFLGFHQRAARDYHEQLVRRQQASKAAKVKLKVAVHGPGFIGKLGHIVENKRVKKVEDAASNGHPQSSSRLKAEDVSSNSSHRSLQPSSHPPSESLETFRREDSFRHVVASGSHQTGLPWTLRPSYVEGTVFSKTMVESIMYQSFYQPDMTQIFRSLLGLLDETDNAQLESIPLRSILAAAPIYCYGDLVAYLLLHELIPLGLYRSRFSNKIERSAVSVSSPTAAAAATTTTTTTTTTSTKPFPPVADDGTLVTNKYVYTNPPAELFLRDSDRVYVLRSRAMPLKNLPKAPKPWPSRAPATKMATLAPVGSETPSEPASVAAAAAATNANDDSSVPVLVEVEPGHKFLRVDDDATGVEFVPPDVATDDLTTDTTTTSSLHDSVVVPEPTELLIPPFELPESSHSYV</sequence>
<evidence type="ECO:0008006" key="19">
    <source>
        <dbReference type="Google" id="ProtNLM"/>
    </source>
</evidence>
<feature type="region of interest" description="Disordered" evidence="12">
    <location>
        <begin position="680"/>
        <end position="741"/>
    </location>
</feature>
<proteinExistence type="predicted"/>
<evidence type="ECO:0000256" key="12">
    <source>
        <dbReference type="SAM" id="MobiDB-lite"/>
    </source>
</evidence>
<evidence type="ECO:0000256" key="13">
    <source>
        <dbReference type="SAM" id="Phobius"/>
    </source>
</evidence>
<evidence type="ECO:0000313" key="17">
    <source>
        <dbReference type="EMBL" id="KJE92091.1"/>
    </source>
</evidence>
<evidence type="ECO:0000259" key="14">
    <source>
        <dbReference type="Pfam" id="PF03493"/>
    </source>
</evidence>
<keyword evidence="9 13" id="KW-0472">Membrane</keyword>
<dbReference type="Pfam" id="PF22614">
    <property type="entry name" value="Slo-like_RCK"/>
    <property type="match status" value="2"/>
</dbReference>
<dbReference type="Pfam" id="PF03493">
    <property type="entry name" value="BK_channel_a"/>
    <property type="match status" value="1"/>
</dbReference>
<dbReference type="InterPro" id="IPR003929">
    <property type="entry name" value="K_chnl_BK_asu"/>
</dbReference>
<evidence type="ECO:0000256" key="9">
    <source>
        <dbReference type="ARBA" id="ARBA00023136"/>
    </source>
</evidence>
<name>A0A0D2UAP2_CAPO3</name>
<protein>
    <recommendedName>
        <fullName evidence="19">Potassium channel domain-containing protein</fullName>
    </recommendedName>
</protein>
<dbReference type="Gene3D" id="3.40.50.720">
    <property type="entry name" value="NAD(P)-binding Rossmann-like Domain"/>
    <property type="match status" value="1"/>
</dbReference>
<dbReference type="PANTHER" id="PTHR10027">
    <property type="entry name" value="CALCIUM-ACTIVATED POTASSIUM CHANNEL ALPHA CHAIN"/>
    <property type="match status" value="1"/>
</dbReference>
<comment type="catalytic activity">
    <reaction evidence="11">
        <text>K(+)(in) = K(+)(out)</text>
        <dbReference type="Rhea" id="RHEA:29463"/>
        <dbReference type="ChEBI" id="CHEBI:29103"/>
    </reaction>
</comment>
<gene>
    <name evidence="17" type="ORF">CAOG_003117</name>
</gene>
<evidence type="ECO:0000259" key="15">
    <source>
        <dbReference type="Pfam" id="PF07885"/>
    </source>
</evidence>
<keyword evidence="2" id="KW-0813">Transport</keyword>
<evidence type="ECO:0000256" key="4">
    <source>
        <dbReference type="ARBA" id="ARBA00022692"/>
    </source>
</evidence>
<dbReference type="EMBL" id="KE346363">
    <property type="protein sequence ID" value="KJE92091.1"/>
    <property type="molecule type" value="Genomic_DNA"/>
</dbReference>
<evidence type="ECO:0000256" key="6">
    <source>
        <dbReference type="ARBA" id="ARBA00022958"/>
    </source>
</evidence>
<keyword evidence="10" id="KW-0407">Ion channel</keyword>
<feature type="compositionally biased region" description="Polar residues" evidence="12">
    <location>
        <begin position="1137"/>
        <end position="1170"/>
    </location>
</feature>
<evidence type="ECO:0000313" key="18">
    <source>
        <dbReference type="Proteomes" id="UP000008743"/>
    </source>
</evidence>
<dbReference type="PhylomeDB" id="A0A0D2UAP2"/>
<keyword evidence="5" id="KW-0631">Potassium channel</keyword>
<evidence type="ECO:0000256" key="1">
    <source>
        <dbReference type="ARBA" id="ARBA00004141"/>
    </source>
</evidence>
<dbReference type="InterPro" id="IPR047871">
    <property type="entry name" value="K_chnl_Slo-like"/>
</dbReference>
<dbReference type="Gene3D" id="1.10.287.70">
    <property type="match status" value="1"/>
</dbReference>
<keyword evidence="7 13" id="KW-1133">Transmembrane helix</keyword>
<dbReference type="Pfam" id="PF07885">
    <property type="entry name" value="Ion_trans_2"/>
    <property type="match status" value="1"/>
</dbReference>
<dbReference type="InterPro" id="IPR036721">
    <property type="entry name" value="RCK_C_sf"/>
</dbReference>
<dbReference type="InterPro" id="IPR013099">
    <property type="entry name" value="K_chnl_dom"/>
</dbReference>
<dbReference type="GO" id="GO:0005228">
    <property type="term" value="F:intracellular sodium-activated potassium channel activity"/>
    <property type="evidence" value="ECO:0007669"/>
    <property type="project" value="TreeGrafter"/>
</dbReference>
<dbReference type="GO" id="GO:0015271">
    <property type="term" value="F:outward rectifier potassium channel activity"/>
    <property type="evidence" value="ECO:0007669"/>
    <property type="project" value="TreeGrafter"/>
</dbReference>
<dbReference type="GO" id="GO:0005886">
    <property type="term" value="C:plasma membrane"/>
    <property type="evidence" value="ECO:0007669"/>
    <property type="project" value="TreeGrafter"/>
</dbReference>
<dbReference type="PANTHER" id="PTHR10027:SF10">
    <property type="entry name" value="SLOWPOKE 2, ISOFORM D"/>
    <property type="match status" value="1"/>
</dbReference>
<evidence type="ECO:0000256" key="8">
    <source>
        <dbReference type="ARBA" id="ARBA00023065"/>
    </source>
</evidence>
<keyword evidence="4 13" id="KW-0812">Transmembrane</keyword>
<feature type="transmembrane region" description="Helical" evidence="13">
    <location>
        <begin position="300"/>
        <end position="318"/>
    </location>
</feature>
<evidence type="ECO:0000256" key="2">
    <source>
        <dbReference type="ARBA" id="ARBA00022448"/>
    </source>
</evidence>
<evidence type="ECO:0000256" key="5">
    <source>
        <dbReference type="ARBA" id="ARBA00022826"/>
    </source>
</evidence>
<feature type="compositionally biased region" description="Low complexity" evidence="12">
    <location>
        <begin position="726"/>
        <end position="740"/>
    </location>
</feature>
<keyword evidence="18" id="KW-1185">Reference proteome</keyword>
<feature type="domain" description="RCK N-terminal" evidence="16">
    <location>
        <begin position="401"/>
        <end position="516"/>
    </location>
</feature>